<proteinExistence type="predicted"/>
<feature type="domain" description="RCK C-terminal" evidence="1">
    <location>
        <begin position="139"/>
        <end position="221"/>
    </location>
</feature>
<name>A0A220UAU9_9MICO</name>
<dbReference type="Proteomes" id="UP000198398">
    <property type="component" value="Chromosome"/>
</dbReference>
<evidence type="ECO:0000313" key="2">
    <source>
        <dbReference type="EMBL" id="ASK65227.1"/>
    </source>
</evidence>
<dbReference type="PROSITE" id="PS51202">
    <property type="entry name" value="RCK_C"/>
    <property type="match status" value="1"/>
</dbReference>
<sequence length="221" mass="23958">MARNTRDEGVLVIGLGRFGASISLTLEKLGTQVLAIDSNEELVQKYSGQLTHVVRADATQPEVLDQIGASDFSMAVVGVGTTVESSVLIAANLVDLGNPLIWAKAISVAHGRILQRIGCHHVVYPEADAGKRVAHLVNGRLMDFIEFDDDFAIVKMRPPHEVQGMTLAESDIRQRHGVTVVGVKSPGKDFTYAVPETMVAAHDLLIVSGRTELIEKFSHRN</sequence>
<dbReference type="Pfam" id="PF02254">
    <property type="entry name" value="TrkA_N"/>
    <property type="match status" value="1"/>
</dbReference>
<dbReference type="PANTHER" id="PTHR43833">
    <property type="entry name" value="POTASSIUM CHANNEL PROTEIN 2-RELATED-RELATED"/>
    <property type="match status" value="1"/>
</dbReference>
<dbReference type="InterPro" id="IPR036291">
    <property type="entry name" value="NAD(P)-bd_dom_sf"/>
</dbReference>
<dbReference type="RefSeq" id="WP_089064469.1">
    <property type="nucleotide sequence ID" value="NZ_CP022316.1"/>
</dbReference>
<dbReference type="EMBL" id="CP022316">
    <property type="protein sequence ID" value="ASK65227.1"/>
    <property type="molecule type" value="Genomic_DNA"/>
</dbReference>
<dbReference type="Gene3D" id="3.30.70.1450">
    <property type="entry name" value="Regulator of K+ conductance, C-terminal domain"/>
    <property type="match status" value="1"/>
</dbReference>
<dbReference type="AlphaFoldDB" id="A0A220UAU9"/>
<dbReference type="OrthoDB" id="9776294at2"/>
<dbReference type="GO" id="GO:0006813">
    <property type="term" value="P:potassium ion transport"/>
    <property type="evidence" value="ECO:0007669"/>
    <property type="project" value="InterPro"/>
</dbReference>
<dbReference type="Gene3D" id="3.40.50.720">
    <property type="entry name" value="NAD(P)-binding Rossmann-like Domain"/>
    <property type="match status" value="1"/>
</dbReference>
<protein>
    <submittedName>
        <fullName evidence="2">Potassium transporter</fullName>
    </submittedName>
</protein>
<accession>A0A220UAU9</accession>
<organism evidence="2 3">
    <name type="scientific">Brachybacterium avium</name>
    <dbReference type="NCBI Taxonomy" id="2017485"/>
    <lineage>
        <taxon>Bacteria</taxon>
        <taxon>Bacillati</taxon>
        <taxon>Actinomycetota</taxon>
        <taxon>Actinomycetes</taxon>
        <taxon>Micrococcales</taxon>
        <taxon>Dermabacteraceae</taxon>
        <taxon>Brachybacterium</taxon>
    </lineage>
</organism>
<dbReference type="InterPro" id="IPR050721">
    <property type="entry name" value="Trk_Ktr_HKT_K-transport"/>
</dbReference>
<keyword evidence="3" id="KW-1185">Reference proteome</keyword>
<reference evidence="3" key="1">
    <citation type="submission" date="2017-07" db="EMBL/GenBank/DDBJ databases">
        <title>Brachybacterium sp. VR2415.</title>
        <authorList>
            <person name="Tak E.J."/>
            <person name="Bae J.-W."/>
        </authorList>
    </citation>
    <scope>NUCLEOTIDE SEQUENCE [LARGE SCALE GENOMIC DNA]</scope>
    <source>
        <strain evidence="3">VR2415</strain>
    </source>
</reference>
<dbReference type="InterPro" id="IPR036721">
    <property type="entry name" value="RCK_C_sf"/>
</dbReference>
<dbReference type="KEGG" id="brv:CFK39_04585"/>
<dbReference type="InterPro" id="IPR006037">
    <property type="entry name" value="RCK_C"/>
</dbReference>
<gene>
    <name evidence="2" type="ORF">CFK39_04585</name>
</gene>
<dbReference type="GO" id="GO:0008324">
    <property type="term" value="F:monoatomic cation transmembrane transporter activity"/>
    <property type="evidence" value="ECO:0007669"/>
    <property type="project" value="InterPro"/>
</dbReference>
<dbReference type="SUPFAM" id="SSF116726">
    <property type="entry name" value="TrkA C-terminal domain-like"/>
    <property type="match status" value="1"/>
</dbReference>
<dbReference type="Pfam" id="PF02080">
    <property type="entry name" value="TrkA_C"/>
    <property type="match status" value="1"/>
</dbReference>
<evidence type="ECO:0000259" key="1">
    <source>
        <dbReference type="PROSITE" id="PS51202"/>
    </source>
</evidence>
<dbReference type="PANTHER" id="PTHR43833:SF7">
    <property type="entry name" value="KTR SYSTEM POTASSIUM UPTAKE PROTEIN C"/>
    <property type="match status" value="1"/>
</dbReference>
<evidence type="ECO:0000313" key="3">
    <source>
        <dbReference type="Proteomes" id="UP000198398"/>
    </source>
</evidence>
<dbReference type="InterPro" id="IPR003148">
    <property type="entry name" value="RCK_N"/>
</dbReference>
<dbReference type="SUPFAM" id="SSF51735">
    <property type="entry name" value="NAD(P)-binding Rossmann-fold domains"/>
    <property type="match status" value="1"/>
</dbReference>